<dbReference type="InterPro" id="IPR042420">
    <property type="entry name" value="RAI14/UACA"/>
</dbReference>
<dbReference type="InterPro" id="IPR036770">
    <property type="entry name" value="Ankyrin_rpt-contain_sf"/>
</dbReference>
<feature type="repeat" description="ANK" evidence="3">
    <location>
        <begin position="88"/>
        <end position="120"/>
    </location>
</feature>
<feature type="repeat" description="ANK" evidence="3">
    <location>
        <begin position="154"/>
        <end position="186"/>
    </location>
</feature>
<evidence type="ECO:0000313" key="6">
    <source>
        <dbReference type="EMBL" id="KAK3549218.1"/>
    </source>
</evidence>
<dbReference type="PANTHER" id="PTHR24129">
    <property type="entry name" value="ANKYCORBIN"/>
    <property type="match status" value="1"/>
</dbReference>
<sequence>MKSLKQRLKKHEASNSTTDWNKYDERLLKAVESGDVEKVTSTLRKGAIATKLHADGRSSLHLAAGNGLINSINVFLAHGVNLRSADAAGKTALHLSSRGGHSACVQRLVQCKSPVDSTDLHGRTALHEAAFAGHTTIIKMLCGSGAAVNPVDKDDRTPLMIAAQMGHSRACQQLLNCGASVNLRDKQNKTALILACEHSFREVVEVLLKHKADVTTVDMHGHDLCHYARLSGDQALIMMIKQAWDAASKGKEISELEASKTAPKLQQQRSVNNEPHALVRRISVQASAKGPSSGVSCPNTVSPPQHTNEYGSHSENGKENLQSYHLDCAQVRHHASHSAASGSFKSKEVLAGEADLLKRELWEMRRRHNAVQDELLRLDAALVMRTQDYEELRRSSERALQQAHTRAWELEEALAEVQRRMVGSEAKVRQMQAHLVAMRENLVEDLRVQLLEAKAELHRTQEELGQSRKEAEEQKERNDKLLQEIHKLTEELLKNEDTLQARLAVQEAQRTEMACKEIQTPSEWKPCSPKTTMTDLTSEILQQEMDKKSYISLEEHESVRSSLTTALQQQQSQVQEALLEQQKTSEENQSLIRELHEQKTELDTLQEALQARFVPMAMLEMKENELAQLRLALKEMEKSKEREEEGKKASNAELQKQSQTEQISQNNRDTQTGETPEKSTATFINSKEENMLLNAAEGENKDSGIIVETEGQRAAQNSSSAPSSVCTLVHSDCTILQAHINSLQQQLEGFMDEEARLALLQIAQMRQECVC</sequence>
<accession>A0AAE0RCJ9</accession>
<keyword evidence="2 4" id="KW-0175">Coiled coil</keyword>
<feature type="repeat" description="ANK" evidence="3">
    <location>
        <begin position="187"/>
        <end position="219"/>
    </location>
</feature>
<dbReference type="SUPFAM" id="SSF48403">
    <property type="entry name" value="Ankyrin repeat"/>
    <property type="match status" value="1"/>
</dbReference>
<feature type="coiled-coil region" evidence="4">
    <location>
        <begin position="400"/>
        <end position="498"/>
    </location>
</feature>
<gene>
    <name evidence="6" type="ORF">QTP70_034219</name>
</gene>
<dbReference type="SMART" id="SM00248">
    <property type="entry name" value="ANK"/>
    <property type="match status" value="5"/>
</dbReference>
<feature type="compositionally biased region" description="Polar residues" evidence="5">
    <location>
        <begin position="293"/>
        <end position="318"/>
    </location>
</feature>
<proteinExistence type="predicted"/>
<feature type="region of interest" description="Disordered" evidence="5">
    <location>
        <begin position="286"/>
        <end position="318"/>
    </location>
</feature>
<comment type="caution">
    <text evidence="6">The sequence shown here is derived from an EMBL/GenBank/DDBJ whole genome shotgun (WGS) entry which is preliminary data.</text>
</comment>
<dbReference type="Pfam" id="PF12796">
    <property type="entry name" value="Ank_2"/>
    <property type="match status" value="2"/>
</dbReference>
<feature type="repeat" description="ANK" evidence="3">
    <location>
        <begin position="55"/>
        <end position="87"/>
    </location>
</feature>
<protein>
    <submittedName>
        <fullName evidence="6">Uncharacterized protein</fullName>
    </submittedName>
</protein>
<feature type="region of interest" description="Disordered" evidence="5">
    <location>
        <begin position="637"/>
        <end position="685"/>
    </location>
</feature>
<dbReference type="Proteomes" id="UP001274896">
    <property type="component" value="Unassembled WGS sequence"/>
</dbReference>
<name>A0AAE0RCJ9_9TELE</name>
<dbReference type="PANTHER" id="PTHR24129:SF1">
    <property type="entry name" value="UVEAL AUTOANTIGEN WITH COILED-COIL DOMAINS AND ANKYRIN REPEATS"/>
    <property type="match status" value="1"/>
</dbReference>
<organism evidence="6 7">
    <name type="scientific">Hemibagrus guttatus</name>
    <dbReference type="NCBI Taxonomy" id="175788"/>
    <lineage>
        <taxon>Eukaryota</taxon>
        <taxon>Metazoa</taxon>
        <taxon>Chordata</taxon>
        <taxon>Craniata</taxon>
        <taxon>Vertebrata</taxon>
        <taxon>Euteleostomi</taxon>
        <taxon>Actinopterygii</taxon>
        <taxon>Neopterygii</taxon>
        <taxon>Teleostei</taxon>
        <taxon>Ostariophysi</taxon>
        <taxon>Siluriformes</taxon>
        <taxon>Bagridae</taxon>
        <taxon>Hemibagrus</taxon>
    </lineage>
</organism>
<dbReference type="PROSITE" id="PS50088">
    <property type="entry name" value="ANK_REPEAT"/>
    <property type="match status" value="5"/>
</dbReference>
<dbReference type="InterPro" id="IPR002110">
    <property type="entry name" value="Ankyrin_rpt"/>
</dbReference>
<evidence type="ECO:0000256" key="3">
    <source>
        <dbReference type="PROSITE-ProRule" id="PRU00023"/>
    </source>
</evidence>
<feature type="compositionally biased region" description="Polar residues" evidence="5">
    <location>
        <begin position="652"/>
        <end position="685"/>
    </location>
</feature>
<keyword evidence="1" id="KW-0677">Repeat</keyword>
<feature type="compositionally biased region" description="Basic and acidic residues" evidence="5">
    <location>
        <begin position="637"/>
        <end position="650"/>
    </location>
</feature>
<evidence type="ECO:0000313" key="7">
    <source>
        <dbReference type="Proteomes" id="UP001274896"/>
    </source>
</evidence>
<reference evidence="6" key="1">
    <citation type="submission" date="2023-06" db="EMBL/GenBank/DDBJ databases">
        <title>Male Hemibagrus guttatus genome.</title>
        <authorList>
            <person name="Bian C."/>
        </authorList>
    </citation>
    <scope>NUCLEOTIDE SEQUENCE</scope>
    <source>
        <strain evidence="6">Male_cb2023</strain>
        <tissue evidence="6">Muscle</tissue>
    </source>
</reference>
<feature type="repeat" description="ANK" evidence="3">
    <location>
        <begin position="121"/>
        <end position="153"/>
    </location>
</feature>
<dbReference type="Gene3D" id="1.25.40.20">
    <property type="entry name" value="Ankyrin repeat-containing domain"/>
    <property type="match status" value="2"/>
</dbReference>
<keyword evidence="7" id="KW-1185">Reference proteome</keyword>
<dbReference type="EMBL" id="JAUCMX010000004">
    <property type="protein sequence ID" value="KAK3549218.1"/>
    <property type="molecule type" value="Genomic_DNA"/>
</dbReference>
<evidence type="ECO:0000256" key="2">
    <source>
        <dbReference type="ARBA" id="ARBA00023054"/>
    </source>
</evidence>
<dbReference type="GO" id="GO:0003779">
    <property type="term" value="F:actin binding"/>
    <property type="evidence" value="ECO:0007669"/>
    <property type="project" value="InterPro"/>
</dbReference>
<dbReference type="PROSITE" id="PS50297">
    <property type="entry name" value="ANK_REP_REGION"/>
    <property type="match status" value="3"/>
</dbReference>
<dbReference type="AlphaFoldDB" id="A0AAE0RCJ9"/>
<evidence type="ECO:0000256" key="5">
    <source>
        <dbReference type="SAM" id="MobiDB-lite"/>
    </source>
</evidence>
<evidence type="ECO:0000256" key="4">
    <source>
        <dbReference type="SAM" id="Coils"/>
    </source>
</evidence>
<evidence type="ECO:0000256" key="1">
    <source>
        <dbReference type="ARBA" id="ARBA00022737"/>
    </source>
</evidence>
<keyword evidence="3" id="KW-0040">ANK repeat</keyword>